<organism evidence="2 3">
    <name type="scientific">Streptomyces triculaminicus</name>
    <dbReference type="NCBI Taxonomy" id="2816232"/>
    <lineage>
        <taxon>Bacteria</taxon>
        <taxon>Bacillati</taxon>
        <taxon>Actinomycetota</taxon>
        <taxon>Actinomycetes</taxon>
        <taxon>Kitasatosporales</taxon>
        <taxon>Streptomycetaceae</taxon>
        <taxon>Streptomyces</taxon>
    </lineage>
</organism>
<accession>A0A939JUQ4</accession>
<feature type="region of interest" description="Disordered" evidence="1">
    <location>
        <begin position="35"/>
        <end position="59"/>
    </location>
</feature>
<gene>
    <name evidence="2" type="ORF">J1792_30950</name>
</gene>
<dbReference type="AlphaFoldDB" id="A0A939JUQ4"/>
<evidence type="ECO:0000313" key="3">
    <source>
        <dbReference type="Proteomes" id="UP000664781"/>
    </source>
</evidence>
<comment type="caution">
    <text evidence="2">The sequence shown here is derived from an EMBL/GenBank/DDBJ whole genome shotgun (WGS) entry which is preliminary data.</text>
</comment>
<evidence type="ECO:0000313" key="2">
    <source>
        <dbReference type="EMBL" id="MBO0656999.1"/>
    </source>
</evidence>
<reference evidence="2" key="1">
    <citation type="submission" date="2021-03" db="EMBL/GenBank/DDBJ databases">
        <title>Streptomyces strains.</title>
        <authorList>
            <person name="Lund M.B."/>
            <person name="Toerring T."/>
        </authorList>
    </citation>
    <scope>NUCLEOTIDE SEQUENCE</scope>
    <source>
        <strain evidence="2">JCM 4242</strain>
    </source>
</reference>
<feature type="compositionally biased region" description="Basic and acidic residues" evidence="1">
    <location>
        <begin position="46"/>
        <end position="59"/>
    </location>
</feature>
<dbReference type="Proteomes" id="UP000664781">
    <property type="component" value="Unassembled WGS sequence"/>
</dbReference>
<evidence type="ECO:0000256" key="1">
    <source>
        <dbReference type="SAM" id="MobiDB-lite"/>
    </source>
</evidence>
<proteinExistence type="predicted"/>
<dbReference type="EMBL" id="JAFMOF010000005">
    <property type="protein sequence ID" value="MBO0656999.1"/>
    <property type="molecule type" value="Genomic_DNA"/>
</dbReference>
<name>A0A939JUQ4_9ACTN</name>
<sequence>MECRCPAPEHQFAPEPGAFVVDTRRDKVGQVMGHEGPRLQLRPPRGGREWEAAPEDVRPVTHAEAVGGWVK</sequence>
<keyword evidence="3" id="KW-1185">Reference proteome</keyword>
<protein>
    <submittedName>
        <fullName evidence="2">Uncharacterized protein</fullName>
    </submittedName>
</protein>